<dbReference type="EMBL" id="JAROAV010000044">
    <property type="protein sequence ID" value="MDF8265951.1"/>
    <property type="molecule type" value="Genomic_DNA"/>
</dbReference>
<feature type="transmembrane region" description="Helical" evidence="1">
    <location>
        <begin position="146"/>
        <end position="165"/>
    </location>
</feature>
<evidence type="ECO:0008006" key="4">
    <source>
        <dbReference type="Google" id="ProtNLM"/>
    </source>
</evidence>
<comment type="caution">
    <text evidence="2">The sequence shown here is derived from an EMBL/GenBank/DDBJ whole genome shotgun (WGS) entry which is preliminary data.</text>
</comment>
<accession>A0ABT6CAN8</accession>
<feature type="transmembrane region" description="Helical" evidence="1">
    <location>
        <begin position="94"/>
        <end position="119"/>
    </location>
</feature>
<evidence type="ECO:0000313" key="3">
    <source>
        <dbReference type="Proteomes" id="UP001528912"/>
    </source>
</evidence>
<organism evidence="2 3">
    <name type="scientific">Luteipulveratus flavus</name>
    <dbReference type="NCBI Taxonomy" id="3031728"/>
    <lineage>
        <taxon>Bacteria</taxon>
        <taxon>Bacillati</taxon>
        <taxon>Actinomycetota</taxon>
        <taxon>Actinomycetes</taxon>
        <taxon>Micrococcales</taxon>
        <taxon>Dermacoccaceae</taxon>
        <taxon>Luteipulveratus</taxon>
    </lineage>
</organism>
<dbReference type="RefSeq" id="WP_277193210.1">
    <property type="nucleotide sequence ID" value="NZ_JAROAV010000044.1"/>
</dbReference>
<reference evidence="2 3" key="1">
    <citation type="submission" date="2023-03" db="EMBL/GenBank/DDBJ databases">
        <title>YIM 133296 draft genome.</title>
        <authorList>
            <person name="Xiong L."/>
        </authorList>
    </citation>
    <scope>NUCLEOTIDE SEQUENCE [LARGE SCALE GENOMIC DNA]</scope>
    <source>
        <strain evidence="2 3">YIM 133296</strain>
    </source>
</reference>
<protein>
    <recommendedName>
        <fullName evidence="4">ABC transporter permease</fullName>
    </recommendedName>
</protein>
<name>A0ABT6CAN8_9MICO</name>
<keyword evidence="3" id="KW-1185">Reference proteome</keyword>
<feature type="transmembrane region" description="Helical" evidence="1">
    <location>
        <begin position="177"/>
        <end position="194"/>
    </location>
</feature>
<keyword evidence="1" id="KW-1133">Transmembrane helix</keyword>
<sequence length="223" mass="22173">MAAITRLSHHPAAVVDRVARAGLWLLPAYGLLLALGTLTHQPDYAADFDGYARYVTTGGFLAGHLLASIGGAGLGVLGATAACAYLVRGPAPRLALAGLTGTVMGNVVTASVFGAAAFAQPAIGRAYLDGAAGVVPLNDDVYGTPLVLTAVVGLLLLAAGAVLLGMSLRRSGLRGPGLAYAVLLPLFAVAGFTVEVAQPVAAVGLAVAAVLIARRLPAAVTGE</sequence>
<evidence type="ECO:0000256" key="1">
    <source>
        <dbReference type="SAM" id="Phobius"/>
    </source>
</evidence>
<feature type="transmembrane region" description="Helical" evidence="1">
    <location>
        <begin position="21"/>
        <end position="40"/>
    </location>
</feature>
<keyword evidence="1" id="KW-0472">Membrane</keyword>
<dbReference type="Proteomes" id="UP001528912">
    <property type="component" value="Unassembled WGS sequence"/>
</dbReference>
<evidence type="ECO:0000313" key="2">
    <source>
        <dbReference type="EMBL" id="MDF8265951.1"/>
    </source>
</evidence>
<gene>
    <name evidence="2" type="ORF">P4R38_17015</name>
</gene>
<feature type="transmembrane region" description="Helical" evidence="1">
    <location>
        <begin position="60"/>
        <end position="87"/>
    </location>
</feature>
<proteinExistence type="predicted"/>
<keyword evidence="1" id="KW-0812">Transmembrane</keyword>